<evidence type="ECO:0000256" key="1">
    <source>
        <dbReference type="SAM" id="MobiDB-lite"/>
    </source>
</evidence>
<feature type="compositionally biased region" description="Acidic residues" evidence="1">
    <location>
        <begin position="444"/>
        <end position="459"/>
    </location>
</feature>
<dbReference type="InterPro" id="IPR032675">
    <property type="entry name" value="LRR_dom_sf"/>
</dbReference>
<name>A0AAD7C213_9AGAR</name>
<accession>A0AAD7C213</accession>
<keyword evidence="2" id="KW-0732">Signal</keyword>
<keyword evidence="4" id="KW-1185">Reference proteome</keyword>
<evidence type="ECO:0000313" key="4">
    <source>
        <dbReference type="Proteomes" id="UP001221142"/>
    </source>
</evidence>
<feature type="chain" id="PRO_5042190169" description="F-box domain-containing protein" evidence="2">
    <location>
        <begin position="23"/>
        <end position="459"/>
    </location>
</feature>
<dbReference type="Gene3D" id="3.80.10.10">
    <property type="entry name" value="Ribonuclease Inhibitor"/>
    <property type="match status" value="1"/>
</dbReference>
<dbReference type="EMBL" id="JARKIF010000006">
    <property type="protein sequence ID" value="KAJ7636881.1"/>
    <property type="molecule type" value="Genomic_DNA"/>
</dbReference>
<feature type="region of interest" description="Disordered" evidence="1">
    <location>
        <begin position="419"/>
        <end position="459"/>
    </location>
</feature>
<dbReference type="AlphaFoldDB" id="A0AAD7C213"/>
<evidence type="ECO:0008006" key="5">
    <source>
        <dbReference type="Google" id="ProtNLM"/>
    </source>
</evidence>
<evidence type="ECO:0000313" key="3">
    <source>
        <dbReference type="EMBL" id="KAJ7636881.1"/>
    </source>
</evidence>
<protein>
    <recommendedName>
        <fullName evidence="5">F-box domain-containing protein</fullName>
    </recommendedName>
</protein>
<dbReference type="Proteomes" id="UP001221142">
    <property type="component" value="Unassembled WGS sequence"/>
</dbReference>
<feature type="compositionally biased region" description="Acidic residues" evidence="1">
    <location>
        <begin position="419"/>
        <end position="431"/>
    </location>
</feature>
<comment type="caution">
    <text evidence="3">The sequence shown here is derived from an EMBL/GenBank/DDBJ whole genome shotgun (WGS) entry which is preliminary data.</text>
</comment>
<organism evidence="3 4">
    <name type="scientific">Roridomyces roridus</name>
    <dbReference type="NCBI Taxonomy" id="1738132"/>
    <lineage>
        <taxon>Eukaryota</taxon>
        <taxon>Fungi</taxon>
        <taxon>Dikarya</taxon>
        <taxon>Basidiomycota</taxon>
        <taxon>Agaricomycotina</taxon>
        <taxon>Agaricomycetes</taxon>
        <taxon>Agaricomycetidae</taxon>
        <taxon>Agaricales</taxon>
        <taxon>Marasmiineae</taxon>
        <taxon>Mycenaceae</taxon>
        <taxon>Roridomyces</taxon>
    </lineage>
</organism>
<sequence>MSLVSRATRFLAIMHLFSSISFTCVEDFEWWLSMLERTPDLANLVQRVKFDDRDTTRSRRCLGRRSVRRLSESSIAPIIPPLPRVHLVEWNARGEQPPIQMMTAHMSLFPHLQRLQLTNTFFASFARFAALVGACGQLRCLSFKDITAIDVPQSDSESPVEFTPSDPITPDLTALDELRVQGFDTEPGYGEFVARLIQEYPPTQLQTLIFGHVLEDMVEACSLAATETLLKLAAPSLVNLVLAPSFLDPSNDHISAMFGRLPVFAALETLTIWLGPNQLAEAVVNTLQGAPNLTRLNFRIPLYHDYYEEVRDELIGMLFEVFPWHGADSMKTVVTRKFSSCRKIAFQFCAPCDSEVHFRRGARRRLERRLEEELEESGADLDGEYLQMEWLDEDFRPIVYRATNGKPFWAWTTTLQLEEPETEASDCESESSDSMSDSMGLGWDSEEYPYDYDDSLSYF</sequence>
<proteinExistence type="predicted"/>
<evidence type="ECO:0000256" key="2">
    <source>
        <dbReference type="SAM" id="SignalP"/>
    </source>
</evidence>
<feature type="signal peptide" evidence="2">
    <location>
        <begin position="1"/>
        <end position="22"/>
    </location>
</feature>
<reference evidence="3" key="1">
    <citation type="submission" date="2023-03" db="EMBL/GenBank/DDBJ databases">
        <title>Massive genome expansion in bonnet fungi (Mycena s.s.) driven by repeated elements and novel gene families across ecological guilds.</title>
        <authorList>
            <consortium name="Lawrence Berkeley National Laboratory"/>
            <person name="Harder C.B."/>
            <person name="Miyauchi S."/>
            <person name="Viragh M."/>
            <person name="Kuo A."/>
            <person name="Thoen E."/>
            <person name="Andreopoulos B."/>
            <person name="Lu D."/>
            <person name="Skrede I."/>
            <person name="Drula E."/>
            <person name="Henrissat B."/>
            <person name="Morin E."/>
            <person name="Kohler A."/>
            <person name="Barry K."/>
            <person name="LaButti K."/>
            <person name="Morin E."/>
            <person name="Salamov A."/>
            <person name="Lipzen A."/>
            <person name="Mereny Z."/>
            <person name="Hegedus B."/>
            <person name="Baldrian P."/>
            <person name="Stursova M."/>
            <person name="Weitz H."/>
            <person name="Taylor A."/>
            <person name="Grigoriev I.V."/>
            <person name="Nagy L.G."/>
            <person name="Martin F."/>
            <person name="Kauserud H."/>
        </authorList>
    </citation>
    <scope>NUCLEOTIDE SEQUENCE</scope>
    <source>
        <strain evidence="3">9284</strain>
    </source>
</reference>
<gene>
    <name evidence="3" type="ORF">FB45DRAFT_907605</name>
</gene>